<dbReference type="InterPro" id="IPR050639">
    <property type="entry name" value="SSR_resolvase"/>
</dbReference>
<dbReference type="GeneID" id="28252454"/>
<dbReference type="InterPro" id="IPR006119">
    <property type="entry name" value="Resolv_N"/>
</dbReference>
<dbReference type="InterPro" id="IPR011109">
    <property type="entry name" value="DNA_bind_recombinase_dom"/>
</dbReference>
<dbReference type="PROSITE" id="PS51737">
    <property type="entry name" value="RECOMBINASE_DNA_BIND"/>
    <property type="match status" value="1"/>
</dbReference>
<feature type="coiled-coil region" evidence="3">
    <location>
        <begin position="382"/>
        <end position="447"/>
    </location>
</feature>
<name>A0A1B1A9T9_9RHOB</name>
<dbReference type="KEGG" id="rmb:K529_021425"/>
<dbReference type="Gene3D" id="3.90.1750.20">
    <property type="entry name" value="Putative Large Serine Recombinase, Chain B, Domain 2"/>
    <property type="match status" value="1"/>
</dbReference>
<evidence type="ECO:0000313" key="6">
    <source>
        <dbReference type="EMBL" id="ANP43319.1"/>
    </source>
</evidence>
<evidence type="ECO:0000313" key="7">
    <source>
        <dbReference type="Proteomes" id="UP000013243"/>
    </source>
</evidence>
<dbReference type="RefSeq" id="WP_005613693.1">
    <property type="nucleotide sequence ID" value="NZ_CP015231.1"/>
</dbReference>
<protein>
    <recommendedName>
        <fullName evidence="8">Recombinase family protein</fullName>
    </recommendedName>
</protein>
<sequence>MTIKAYSYLRISSDRQKQGGGIKRQMEASAKWAEDNGYELAETIADEGLSAFTGTHAKRGGFARFLAAVDSGAVARGSILIVESLDRLSREKVMDAFDQFRDIVKRGIHIVTLVDGQVYSEDSMNQNIGQLFMSLGVMLRSHDESATKSQRGKAAWQQKRAAAAESAKILTKNAPAWLELNEDRSGFLVKQPHGQTIQKIFDLSINGMGAYSITRFLNENIEKYPTMANGSSWNDAYVIRILKNPAVLGKLTLTEKIDGKRVPTGEVVDGYYPTIISTEDFSLVQAELRERKTGAAGRKGEHFANLFSGIAECGNCGGGMLHRNKGKEPRGYRFLRCSNSLKGNGCNCPAWRYDEFESQFINFVKDVSFAEVFSGKTADTQMVELRGRKAVELDKIAQAEQKYLALVEQFTDANLPEMLKESLIKKSVELENEIVAAKEAVETIDAELTKLSTSNVEADQSEFLESYEQLLSGDKDKLREVRFAMHSILRRNIDSISVNNGTYFEPWEEIPDSLRAELAGKGIISQNDIEGYLSKPHGKRLRDKHDRHFLVHFKNGVRRRVGAEYSLLDVSKSDLALIEKFESK</sequence>
<keyword evidence="2" id="KW-0233">DNA recombination</keyword>
<organism evidence="6 7">
    <name type="scientific">Tritonibacter mobilis F1926</name>
    <dbReference type="NCBI Taxonomy" id="1265309"/>
    <lineage>
        <taxon>Bacteria</taxon>
        <taxon>Pseudomonadati</taxon>
        <taxon>Pseudomonadota</taxon>
        <taxon>Alphaproteobacteria</taxon>
        <taxon>Rhodobacterales</taxon>
        <taxon>Paracoccaceae</taxon>
        <taxon>Tritonibacter</taxon>
    </lineage>
</organism>
<accession>A0A1B1A9T9</accession>
<evidence type="ECO:0000256" key="2">
    <source>
        <dbReference type="ARBA" id="ARBA00023172"/>
    </source>
</evidence>
<evidence type="ECO:0000256" key="3">
    <source>
        <dbReference type="SAM" id="Coils"/>
    </source>
</evidence>
<dbReference type="SMART" id="SM00857">
    <property type="entry name" value="Resolvase"/>
    <property type="match status" value="1"/>
</dbReference>
<keyword evidence="6" id="KW-0614">Plasmid</keyword>
<dbReference type="InterPro" id="IPR036162">
    <property type="entry name" value="Resolvase-like_N_sf"/>
</dbReference>
<dbReference type="Pfam" id="PF13408">
    <property type="entry name" value="Zn_ribbon_recom"/>
    <property type="match status" value="1"/>
</dbReference>
<evidence type="ECO:0000259" key="5">
    <source>
        <dbReference type="PROSITE" id="PS51737"/>
    </source>
</evidence>
<dbReference type="SUPFAM" id="SSF53041">
    <property type="entry name" value="Resolvase-like"/>
    <property type="match status" value="1"/>
</dbReference>
<dbReference type="PANTHER" id="PTHR30461:SF2">
    <property type="entry name" value="SERINE RECOMBINASE PINE-RELATED"/>
    <property type="match status" value="1"/>
</dbReference>
<dbReference type="PROSITE" id="PS51736">
    <property type="entry name" value="RECOMBINASES_3"/>
    <property type="match status" value="1"/>
</dbReference>
<dbReference type="EMBL" id="CP015231">
    <property type="protein sequence ID" value="ANP43319.1"/>
    <property type="molecule type" value="Genomic_DNA"/>
</dbReference>
<geneLocation type="plasmid" evidence="6 7">
    <name>unnamed1</name>
</geneLocation>
<dbReference type="Pfam" id="PF00239">
    <property type="entry name" value="Resolvase"/>
    <property type="match status" value="1"/>
</dbReference>
<dbReference type="GO" id="GO:0003677">
    <property type="term" value="F:DNA binding"/>
    <property type="evidence" value="ECO:0007669"/>
    <property type="project" value="UniProtKB-KW"/>
</dbReference>
<feature type="domain" description="Resolvase/invertase-type recombinase catalytic" evidence="4">
    <location>
        <begin position="4"/>
        <end position="163"/>
    </location>
</feature>
<dbReference type="Proteomes" id="UP000013243">
    <property type="component" value="Plasmid unnamed1"/>
</dbReference>
<dbReference type="GO" id="GO:0000150">
    <property type="term" value="F:DNA strand exchange activity"/>
    <property type="evidence" value="ECO:0007669"/>
    <property type="project" value="InterPro"/>
</dbReference>
<keyword evidence="1" id="KW-0238">DNA-binding</keyword>
<proteinExistence type="predicted"/>
<dbReference type="OrthoDB" id="9791494at2"/>
<keyword evidence="3" id="KW-0175">Coiled coil</keyword>
<dbReference type="AlphaFoldDB" id="A0A1B1A9T9"/>
<dbReference type="InterPro" id="IPR025827">
    <property type="entry name" value="Zn_ribbon_recom_dom"/>
</dbReference>
<dbReference type="PANTHER" id="PTHR30461">
    <property type="entry name" value="DNA-INVERTASE FROM LAMBDOID PROPHAGE"/>
    <property type="match status" value="1"/>
</dbReference>
<reference evidence="6 7" key="1">
    <citation type="journal article" date="2016" name="ISME J.">
        <title>Global occurrence and heterogeneity of the Roseobacter-clade species Ruegeria mobilis.</title>
        <authorList>
            <person name="Sonnenschein E."/>
            <person name="Gram L."/>
        </authorList>
    </citation>
    <scope>NUCLEOTIDE SEQUENCE [LARGE SCALE GENOMIC DNA]</scope>
    <source>
        <strain evidence="6 7">F1926</strain>
        <plasmid evidence="6 7">unnamed1</plasmid>
    </source>
</reference>
<feature type="domain" description="Recombinase" evidence="5">
    <location>
        <begin position="175"/>
        <end position="294"/>
    </location>
</feature>
<dbReference type="InterPro" id="IPR038109">
    <property type="entry name" value="DNA_bind_recomb_sf"/>
</dbReference>
<evidence type="ECO:0008006" key="8">
    <source>
        <dbReference type="Google" id="ProtNLM"/>
    </source>
</evidence>
<gene>
    <name evidence="6" type="ORF">K529_021425</name>
</gene>
<evidence type="ECO:0000259" key="4">
    <source>
        <dbReference type="PROSITE" id="PS51736"/>
    </source>
</evidence>
<dbReference type="Pfam" id="PF07508">
    <property type="entry name" value="Recombinase"/>
    <property type="match status" value="1"/>
</dbReference>
<evidence type="ECO:0000256" key="1">
    <source>
        <dbReference type="ARBA" id="ARBA00023125"/>
    </source>
</evidence>
<dbReference type="CDD" id="cd00338">
    <property type="entry name" value="Ser_Recombinase"/>
    <property type="match status" value="1"/>
</dbReference>
<dbReference type="Gene3D" id="3.40.50.1390">
    <property type="entry name" value="Resolvase, N-terminal catalytic domain"/>
    <property type="match status" value="1"/>
</dbReference>